<dbReference type="AlphaFoldDB" id="A0A8C5APH3"/>
<reference evidence="2" key="1">
    <citation type="submission" date="2025-08" db="UniProtKB">
        <authorList>
            <consortium name="Ensembl"/>
        </authorList>
    </citation>
    <scope>IDENTIFICATION</scope>
</reference>
<feature type="domain" description="CARD" evidence="1">
    <location>
        <begin position="22"/>
        <end position="107"/>
    </location>
</feature>
<keyword evidence="3" id="KW-1185">Reference proteome</keyword>
<dbReference type="Proteomes" id="UP000694546">
    <property type="component" value="Chromosome 16"/>
</dbReference>
<name>A0A8C5APH3_GADMO</name>
<dbReference type="GO" id="GO:0004197">
    <property type="term" value="F:cysteine-type endopeptidase activity"/>
    <property type="evidence" value="ECO:0007669"/>
    <property type="project" value="InterPro"/>
</dbReference>
<reference evidence="2" key="2">
    <citation type="submission" date="2025-09" db="UniProtKB">
        <authorList>
            <consortium name="Ensembl"/>
        </authorList>
    </citation>
    <scope>IDENTIFICATION</scope>
</reference>
<sequence length="130" mass="15268">MWHILSIPSLSNKHLIDEIREVRRVRSEFIQRVSYPVIKGLLDDLWQQKVFSTEDKDSVMVEQRFRADQARRLIDMVIGKGERASQIMIYCMKMRDKHLYSTLGLIPSPAGDIKAEVELKRLFSRGRCFT</sequence>
<dbReference type="GO" id="GO:0097169">
    <property type="term" value="C:AIM2 inflammasome complex"/>
    <property type="evidence" value="ECO:0007669"/>
    <property type="project" value="TreeGrafter"/>
</dbReference>
<dbReference type="InterPro" id="IPR011029">
    <property type="entry name" value="DEATH-like_dom_sf"/>
</dbReference>
<dbReference type="GO" id="GO:0042981">
    <property type="term" value="P:regulation of apoptotic process"/>
    <property type="evidence" value="ECO:0007669"/>
    <property type="project" value="InterPro"/>
</dbReference>
<dbReference type="InterPro" id="IPR002398">
    <property type="entry name" value="Pept_C14"/>
</dbReference>
<dbReference type="PROSITE" id="PS50209">
    <property type="entry name" value="CARD"/>
    <property type="match status" value="1"/>
</dbReference>
<evidence type="ECO:0000313" key="2">
    <source>
        <dbReference type="Ensembl" id="ENSGMOP00000032723.1"/>
    </source>
</evidence>
<dbReference type="GO" id="GO:0050727">
    <property type="term" value="P:regulation of inflammatory response"/>
    <property type="evidence" value="ECO:0007669"/>
    <property type="project" value="TreeGrafter"/>
</dbReference>
<dbReference type="GO" id="GO:0072557">
    <property type="term" value="C:IPAF inflammasome complex"/>
    <property type="evidence" value="ECO:0007669"/>
    <property type="project" value="TreeGrafter"/>
</dbReference>
<dbReference type="PANTHER" id="PTHR47901">
    <property type="entry name" value="CASPASE RECRUITMENT DOMAIN-CONTAINING PROTEIN 18"/>
    <property type="match status" value="1"/>
</dbReference>
<evidence type="ECO:0000259" key="1">
    <source>
        <dbReference type="PROSITE" id="PS50209"/>
    </source>
</evidence>
<dbReference type="Ensembl" id="ENSGMOT00000073637.1">
    <property type="protein sequence ID" value="ENSGMOP00000032723.1"/>
    <property type="gene ID" value="ENSGMOG00000034520.1"/>
</dbReference>
<protein>
    <recommendedName>
        <fullName evidence="1">CARD domain-containing protein</fullName>
    </recommendedName>
</protein>
<evidence type="ECO:0000313" key="3">
    <source>
        <dbReference type="Proteomes" id="UP000694546"/>
    </source>
</evidence>
<dbReference type="GO" id="GO:0072559">
    <property type="term" value="C:NLRP3 inflammasome complex"/>
    <property type="evidence" value="ECO:0007669"/>
    <property type="project" value="TreeGrafter"/>
</dbReference>
<organism evidence="2 3">
    <name type="scientific">Gadus morhua</name>
    <name type="common">Atlantic cod</name>
    <dbReference type="NCBI Taxonomy" id="8049"/>
    <lineage>
        <taxon>Eukaryota</taxon>
        <taxon>Metazoa</taxon>
        <taxon>Chordata</taxon>
        <taxon>Craniata</taxon>
        <taxon>Vertebrata</taxon>
        <taxon>Euteleostomi</taxon>
        <taxon>Actinopterygii</taxon>
        <taxon>Neopterygii</taxon>
        <taxon>Teleostei</taxon>
        <taxon>Neoteleostei</taxon>
        <taxon>Acanthomorphata</taxon>
        <taxon>Zeiogadaria</taxon>
        <taxon>Gadariae</taxon>
        <taxon>Gadiformes</taxon>
        <taxon>Gadoidei</taxon>
        <taxon>Gadidae</taxon>
        <taxon>Gadus</taxon>
    </lineage>
</organism>
<dbReference type="PANTHER" id="PTHR47901:SF3">
    <property type="entry name" value="CASPASE-1"/>
    <property type="match status" value="1"/>
</dbReference>
<dbReference type="InterPro" id="IPR001315">
    <property type="entry name" value="CARD"/>
</dbReference>
<dbReference type="SUPFAM" id="SSF47986">
    <property type="entry name" value="DEATH domain"/>
    <property type="match status" value="1"/>
</dbReference>
<accession>A0A8C5APH3</accession>
<dbReference type="Gene3D" id="1.10.533.10">
    <property type="entry name" value="Death Domain, Fas"/>
    <property type="match status" value="1"/>
</dbReference>
<dbReference type="GO" id="GO:0006508">
    <property type="term" value="P:proteolysis"/>
    <property type="evidence" value="ECO:0007669"/>
    <property type="project" value="InterPro"/>
</dbReference>
<dbReference type="GeneTree" id="ENSGT01030000239933"/>
<proteinExistence type="predicted"/>
<dbReference type="Pfam" id="PF00619">
    <property type="entry name" value="CARD"/>
    <property type="match status" value="1"/>
</dbReference>